<keyword evidence="2" id="KW-1185">Reference proteome</keyword>
<organism evidence="1 2">
    <name type="scientific">Acaulospora colombiana</name>
    <dbReference type="NCBI Taxonomy" id="27376"/>
    <lineage>
        <taxon>Eukaryota</taxon>
        <taxon>Fungi</taxon>
        <taxon>Fungi incertae sedis</taxon>
        <taxon>Mucoromycota</taxon>
        <taxon>Glomeromycotina</taxon>
        <taxon>Glomeromycetes</taxon>
        <taxon>Diversisporales</taxon>
        <taxon>Acaulosporaceae</taxon>
        <taxon>Acaulospora</taxon>
    </lineage>
</organism>
<sequence length="191" mass="22122">MYSSAQKAKRRVHGRERPDLSEEQKQEIKEAFELFDSDKDNCIDYHELKVAMRALGFDLKKAEVLKLLKDHDKTGHGLMDYEDFAKISEHERGILARDPAEEIRRAFQLFDDDNTGKITKKNLKRVVRELNETLDDDELYVFPRHPVLPLRSARALTACPSHSQAMIDEFDLDGDGEINEHEFFAIMTDDA</sequence>
<name>A0ACA9N621_9GLOM</name>
<evidence type="ECO:0000313" key="2">
    <source>
        <dbReference type="Proteomes" id="UP000789525"/>
    </source>
</evidence>
<accession>A0ACA9N621</accession>
<dbReference type="Proteomes" id="UP000789525">
    <property type="component" value="Unassembled WGS sequence"/>
</dbReference>
<reference evidence="1" key="1">
    <citation type="submission" date="2021-06" db="EMBL/GenBank/DDBJ databases">
        <authorList>
            <person name="Kallberg Y."/>
            <person name="Tangrot J."/>
            <person name="Rosling A."/>
        </authorList>
    </citation>
    <scope>NUCLEOTIDE SEQUENCE</scope>
    <source>
        <strain evidence="1">CL356</strain>
    </source>
</reference>
<evidence type="ECO:0000313" key="1">
    <source>
        <dbReference type="EMBL" id="CAG8628273.1"/>
    </source>
</evidence>
<proteinExistence type="predicted"/>
<protein>
    <submittedName>
        <fullName evidence="1">1352_t:CDS:1</fullName>
    </submittedName>
</protein>
<gene>
    <name evidence="1" type="ORF">ACOLOM_LOCUS7551</name>
</gene>
<comment type="caution">
    <text evidence="1">The sequence shown here is derived from an EMBL/GenBank/DDBJ whole genome shotgun (WGS) entry which is preliminary data.</text>
</comment>
<dbReference type="EMBL" id="CAJVPT010017694">
    <property type="protein sequence ID" value="CAG8628273.1"/>
    <property type="molecule type" value="Genomic_DNA"/>
</dbReference>